<dbReference type="Proteomes" id="UP001221757">
    <property type="component" value="Unassembled WGS sequence"/>
</dbReference>
<dbReference type="EMBL" id="JARKIE010000001">
    <property type="protein sequence ID" value="KAJ7710912.1"/>
    <property type="molecule type" value="Genomic_DNA"/>
</dbReference>
<comment type="caution">
    <text evidence="1">The sequence shown here is derived from an EMBL/GenBank/DDBJ whole genome shotgun (WGS) entry which is preliminary data.</text>
</comment>
<evidence type="ECO:0000313" key="2">
    <source>
        <dbReference type="Proteomes" id="UP001221757"/>
    </source>
</evidence>
<evidence type="ECO:0008006" key="3">
    <source>
        <dbReference type="Google" id="ProtNLM"/>
    </source>
</evidence>
<reference evidence="1" key="1">
    <citation type="submission" date="2023-03" db="EMBL/GenBank/DDBJ databases">
        <title>Massive genome expansion in bonnet fungi (Mycena s.s.) driven by repeated elements and novel gene families across ecological guilds.</title>
        <authorList>
            <consortium name="Lawrence Berkeley National Laboratory"/>
            <person name="Harder C.B."/>
            <person name="Miyauchi S."/>
            <person name="Viragh M."/>
            <person name="Kuo A."/>
            <person name="Thoen E."/>
            <person name="Andreopoulos B."/>
            <person name="Lu D."/>
            <person name="Skrede I."/>
            <person name="Drula E."/>
            <person name="Henrissat B."/>
            <person name="Morin E."/>
            <person name="Kohler A."/>
            <person name="Barry K."/>
            <person name="LaButti K."/>
            <person name="Morin E."/>
            <person name="Salamov A."/>
            <person name="Lipzen A."/>
            <person name="Mereny Z."/>
            <person name="Hegedus B."/>
            <person name="Baldrian P."/>
            <person name="Stursova M."/>
            <person name="Weitz H."/>
            <person name="Taylor A."/>
            <person name="Grigoriev I.V."/>
            <person name="Nagy L.G."/>
            <person name="Martin F."/>
            <person name="Kauserud H."/>
        </authorList>
    </citation>
    <scope>NUCLEOTIDE SEQUENCE</scope>
    <source>
        <strain evidence="1">CBHHK067</strain>
    </source>
</reference>
<organism evidence="1 2">
    <name type="scientific">Mycena rosella</name>
    <name type="common">Pink bonnet</name>
    <name type="synonym">Agaricus rosellus</name>
    <dbReference type="NCBI Taxonomy" id="1033263"/>
    <lineage>
        <taxon>Eukaryota</taxon>
        <taxon>Fungi</taxon>
        <taxon>Dikarya</taxon>
        <taxon>Basidiomycota</taxon>
        <taxon>Agaricomycotina</taxon>
        <taxon>Agaricomycetes</taxon>
        <taxon>Agaricomycetidae</taxon>
        <taxon>Agaricales</taxon>
        <taxon>Marasmiineae</taxon>
        <taxon>Mycenaceae</taxon>
        <taxon>Mycena</taxon>
    </lineage>
</organism>
<accession>A0AAD7MCR6</accession>
<protein>
    <recommendedName>
        <fullName evidence="3">Helitron helicase-like domain-containing protein</fullName>
    </recommendedName>
</protein>
<proteinExistence type="predicted"/>
<dbReference type="AlphaFoldDB" id="A0AAD7MCR6"/>
<keyword evidence="2" id="KW-1185">Reference proteome</keyword>
<sequence length="130" mass="14641">MDPGVAGAITDRMANGEYVKPNNKAEQICVDLIKDLDAVSGHVKRSVTSKKIHVQSTAFFNAPTWFNNLHHPLALYNLHHPLALYCTQTDMIYCPERTLKEQNLLMSKNPVSAAHFFHFMVQAFLMDVLG</sequence>
<name>A0AAD7MCR6_MYCRO</name>
<gene>
    <name evidence="1" type="ORF">B0H17DRAFT_914813</name>
</gene>
<evidence type="ECO:0000313" key="1">
    <source>
        <dbReference type="EMBL" id="KAJ7710912.1"/>
    </source>
</evidence>